<evidence type="ECO:0000256" key="1">
    <source>
        <dbReference type="ARBA" id="ARBA00004141"/>
    </source>
</evidence>
<dbReference type="InterPro" id="IPR036259">
    <property type="entry name" value="MFS_trans_sf"/>
</dbReference>
<protein>
    <recommendedName>
        <fullName evidence="10">Major facilitator superfamily (MFS) profile domain-containing protein</fullName>
    </recommendedName>
</protein>
<accession>A0A427AXM5</accession>
<evidence type="ECO:0000313" key="9">
    <source>
        <dbReference type="Proteomes" id="UP000287651"/>
    </source>
</evidence>
<keyword evidence="5 6" id="KW-0472">Membrane</keyword>
<evidence type="ECO:0000313" key="8">
    <source>
        <dbReference type="EMBL" id="RRT80877.1"/>
    </source>
</evidence>
<keyword evidence="7" id="KW-0732">Signal</keyword>
<comment type="caution">
    <text evidence="8">The sequence shown here is derived from an EMBL/GenBank/DDBJ whole genome shotgun (WGS) entry which is preliminary data.</text>
</comment>
<dbReference type="AlphaFoldDB" id="A0A427AXM5"/>
<feature type="transmembrane region" description="Helical" evidence="6">
    <location>
        <begin position="410"/>
        <end position="428"/>
    </location>
</feature>
<sequence>MLACFLSCLGAVLSCCHQTKHLKEESSFKVQPFHEVRIAQASITAALKANARKICVSASLNPASVVAVPPPGIKHGFLLYFDAQDANLMSDNEEQSEAEPTKLRIGDAGIVGHEQRNKAVSAFGRRGGYQPHILLFRRSLLVVRVKANMVGLPETNDILSDAWNYKGRPAVRSRTGGWSGAAMILGMYPNLNLWPLAVSVNLLLLNERLTTLGIAVNLVTYLTGTMHLGNAASANTVTNFMGTSFMLCLLGGFVADSFLGRYLTIVIFAAVQASVSTTATSISKPLSSSATGLSTVFDGIDMQGVSILTISTAVPGLRPPACTDLASGGCVKASGAQLGVLYLALYLTALGTGGLKSSVSGFGSDQFDETDHGEKAQMMKFFNWFFFFISLGSLLAVTVLVYIQDNLGREWGYGLCATAIALGLVVFLSGTWRYRFKKLVGSPLTQIAVVVAAAWRKRGLELPSDPSLLHDIDERQAATDAEKGSKRSNAKQRVPHTKQFRYALNSSLLSCCRHLVPTFPLIMVSYD</sequence>
<feature type="chain" id="PRO_5019453826" description="Major facilitator superfamily (MFS) profile domain-containing protein" evidence="7">
    <location>
        <begin position="19"/>
        <end position="527"/>
    </location>
</feature>
<dbReference type="EMBL" id="AMZH03001041">
    <property type="protein sequence ID" value="RRT80877.1"/>
    <property type="molecule type" value="Genomic_DNA"/>
</dbReference>
<dbReference type="Gene3D" id="1.20.1250.20">
    <property type="entry name" value="MFS general substrate transporter like domains"/>
    <property type="match status" value="1"/>
</dbReference>
<dbReference type="SUPFAM" id="SSF103473">
    <property type="entry name" value="MFS general substrate transporter"/>
    <property type="match status" value="1"/>
</dbReference>
<dbReference type="Proteomes" id="UP000287651">
    <property type="component" value="Unassembled WGS sequence"/>
</dbReference>
<dbReference type="PANTHER" id="PTHR11654">
    <property type="entry name" value="OLIGOPEPTIDE TRANSPORTER-RELATED"/>
    <property type="match status" value="1"/>
</dbReference>
<evidence type="ECO:0000256" key="4">
    <source>
        <dbReference type="ARBA" id="ARBA00022989"/>
    </source>
</evidence>
<comment type="similarity">
    <text evidence="2">Belongs to the major facilitator superfamily. Proton-dependent oligopeptide transporter (POT/PTR) (TC 2.A.17) family.</text>
</comment>
<evidence type="ECO:0000256" key="7">
    <source>
        <dbReference type="SAM" id="SignalP"/>
    </source>
</evidence>
<proteinExistence type="inferred from homology"/>
<organism evidence="8 9">
    <name type="scientific">Ensete ventricosum</name>
    <name type="common">Abyssinian banana</name>
    <name type="synonym">Musa ensete</name>
    <dbReference type="NCBI Taxonomy" id="4639"/>
    <lineage>
        <taxon>Eukaryota</taxon>
        <taxon>Viridiplantae</taxon>
        <taxon>Streptophyta</taxon>
        <taxon>Embryophyta</taxon>
        <taxon>Tracheophyta</taxon>
        <taxon>Spermatophyta</taxon>
        <taxon>Magnoliopsida</taxon>
        <taxon>Liliopsida</taxon>
        <taxon>Zingiberales</taxon>
        <taxon>Musaceae</taxon>
        <taxon>Ensete</taxon>
    </lineage>
</organism>
<evidence type="ECO:0000256" key="3">
    <source>
        <dbReference type="ARBA" id="ARBA00022692"/>
    </source>
</evidence>
<evidence type="ECO:0000256" key="6">
    <source>
        <dbReference type="SAM" id="Phobius"/>
    </source>
</evidence>
<feature type="signal peptide" evidence="7">
    <location>
        <begin position="1"/>
        <end position="18"/>
    </location>
</feature>
<comment type="subcellular location">
    <subcellularLocation>
        <location evidence="1">Membrane</location>
        <topology evidence="1">Multi-pass membrane protein</topology>
    </subcellularLocation>
</comment>
<name>A0A427AXM5_ENSVE</name>
<evidence type="ECO:0000256" key="5">
    <source>
        <dbReference type="ARBA" id="ARBA00023136"/>
    </source>
</evidence>
<keyword evidence="4 6" id="KW-1133">Transmembrane helix</keyword>
<keyword evidence="3 6" id="KW-0812">Transmembrane</keyword>
<dbReference type="GO" id="GO:0022857">
    <property type="term" value="F:transmembrane transporter activity"/>
    <property type="evidence" value="ECO:0007669"/>
    <property type="project" value="InterPro"/>
</dbReference>
<feature type="transmembrane region" description="Helical" evidence="6">
    <location>
        <begin position="381"/>
        <end position="404"/>
    </location>
</feature>
<dbReference type="InterPro" id="IPR000109">
    <property type="entry name" value="POT_fam"/>
</dbReference>
<dbReference type="GO" id="GO:0016020">
    <property type="term" value="C:membrane"/>
    <property type="evidence" value="ECO:0007669"/>
    <property type="project" value="UniProtKB-SubCell"/>
</dbReference>
<evidence type="ECO:0008006" key="10">
    <source>
        <dbReference type="Google" id="ProtNLM"/>
    </source>
</evidence>
<dbReference type="Pfam" id="PF00854">
    <property type="entry name" value="PTR2"/>
    <property type="match status" value="1"/>
</dbReference>
<evidence type="ECO:0000256" key="2">
    <source>
        <dbReference type="ARBA" id="ARBA00005982"/>
    </source>
</evidence>
<gene>
    <name evidence="8" type="ORF">B296_00013895</name>
</gene>
<reference evidence="8 9" key="1">
    <citation type="journal article" date="2014" name="Agronomy (Basel)">
        <title>A Draft Genome Sequence for Ensete ventricosum, the Drought-Tolerant Tree Against Hunger.</title>
        <authorList>
            <person name="Harrison J."/>
            <person name="Moore K.A."/>
            <person name="Paszkiewicz K."/>
            <person name="Jones T."/>
            <person name="Grant M."/>
            <person name="Ambacheew D."/>
            <person name="Muzemil S."/>
            <person name="Studholme D.J."/>
        </authorList>
    </citation>
    <scope>NUCLEOTIDE SEQUENCE [LARGE SCALE GENOMIC DNA]</scope>
</reference>